<dbReference type="InterPro" id="IPR000160">
    <property type="entry name" value="GGDEF_dom"/>
</dbReference>
<dbReference type="InterPro" id="IPR043128">
    <property type="entry name" value="Rev_trsase/Diguanyl_cyclase"/>
</dbReference>
<protein>
    <submittedName>
        <fullName evidence="3">GGDEF domain-containing protein</fullName>
    </submittedName>
</protein>
<dbReference type="FunFam" id="3.30.70.270:FF:000001">
    <property type="entry name" value="Diguanylate cyclase domain protein"/>
    <property type="match status" value="1"/>
</dbReference>
<dbReference type="PANTHER" id="PTHR44757:SF2">
    <property type="entry name" value="BIOFILM ARCHITECTURE MAINTENANCE PROTEIN MBAA"/>
    <property type="match status" value="1"/>
</dbReference>
<feature type="non-terminal residue" evidence="3">
    <location>
        <position position="1"/>
    </location>
</feature>
<feature type="domain" description="GGDEF" evidence="2">
    <location>
        <begin position="34"/>
        <end position="167"/>
    </location>
</feature>
<evidence type="ECO:0000259" key="2">
    <source>
        <dbReference type="PROSITE" id="PS50887"/>
    </source>
</evidence>
<dbReference type="CDD" id="cd01948">
    <property type="entry name" value="EAL"/>
    <property type="match status" value="1"/>
</dbReference>
<accession>A0A1Z8BJK2</accession>
<dbReference type="Pfam" id="PF00990">
    <property type="entry name" value="GGDEF"/>
    <property type="match status" value="1"/>
</dbReference>
<dbReference type="CDD" id="cd01949">
    <property type="entry name" value="GGDEF"/>
    <property type="match status" value="1"/>
</dbReference>
<name>A0A1Z8BJK2_9FLAO</name>
<dbReference type="InterPro" id="IPR029787">
    <property type="entry name" value="Nucleotide_cyclase"/>
</dbReference>
<dbReference type="NCBIfam" id="TIGR00254">
    <property type="entry name" value="GGDEF"/>
    <property type="match status" value="1"/>
</dbReference>
<sequence length="297" mass="33549">LHQAHFDSLTFLPNRFLSLDRLSIACKEADRNNDLVALLFLDLDDFKKVNDTLGHDVGDQLLIDAANRLRKVVRSIDTVGRLGGDEFIIILGGLNSTKEVQPIVENLLNQFREMFVINSRELLLTTSIGIAMYPSDASDTSELLRNADSAMYNAKECGRNTFSYYTSQMNECAQRRLAIEEQLHGALSRNEFSIHYQPKIHLASSKIMGAEALLRWYNPILGQVPPDEFISVAEQTGAIINLGQFVLKQALAQTAIWQKNFSPEFQIAINLSPRQFRDIQLINVIKESLTKTKFLPH</sequence>
<dbReference type="Gene3D" id="3.20.20.450">
    <property type="entry name" value="EAL domain"/>
    <property type="match status" value="1"/>
</dbReference>
<organism evidence="3 4">
    <name type="scientific">Nonlabens dokdonensis</name>
    <dbReference type="NCBI Taxonomy" id="328515"/>
    <lineage>
        <taxon>Bacteria</taxon>
        <taxon>Pseudomonadati</taxon>
        <taxon>Bacteroidota</taxon>
        <taxon>Flavobacteriia</taxon>
        <taxon>Flavobacteriales</taxon>
        <taxon>Flavobacteriaceae</taxon>
        <taxon>Nonlabens</taxon>
    </lineage>
</organism>
<dbReference type="InterPro" id="IPR052155">
    <property type="entry name" value="Biofilm_reg_signaling"/>
</dbReference>
<comment type="caution">
    <text evidence="3">The sequence shown here is derived from an EMBL/GenBank/DDBJ whole genome shotgun (WGS) entry which is preliminary data.</text>
</comment>
<dbReference type="EMBL" id="MAAX01000004">
    <property type="protein sequence ID" value="OUS22770.1"/>
    <property type="molecule type" value="Genomic_DNA"/>
</dbReference>
<proteinExistence type="predicted"/>
<gene>
    <name evidence="3" type="ORF">A9Q93_00080</name>
</gene>
<dbReference type="SMART" id="SM00052">
    <property type="entry name" value="EAL"/>
    <property type="match status" value="1"/>
</dbReference>
<dbReference type="SUPFAM" id="SSF141868">
    <property type="entry name" value="EAL domain-like"/>
    <property type="match status" value="1"/>
</dbReference>
<dbReference type="Pfam" id="PF00563">
    <property type="entry name" value="EAL"/>
    <property type="match status" value="1"/>
</dbReference>
<dbReference type="InterPro" id="IPR035919">
    <property type="entry name" value="EAL_sf"/>
</dbReference>
<feature type="domain" description="EAL" evidence="1">
    <location>
        <begin position="176"/>
        <end position="297"/>
    </location>
</feature>
<feature type="non-terminal residue" evidence="3">
    <location>
        <position position="297"/>
    </location>
</feature>
<dbReference type="SUPFAM" id="SSF55073">
    <property type="entry name" value="Nucleotide cyclase"/>
    <property type="match status" value="1"/>
</dbReference>
<dbReference type="Proteomes" id="UP000196102">
    <property type="component" value="Unassembled WGS sequence"/>
</dbReference>
<dbReference type="GO" id="GO:0003824">
    <property type="term" value="F:catalytic activity"/>
    <property type="evidence" value="ECO:0007669"/>
    <property type="project" value="UniProtKB-ARBA"/>
</dbReference>
<dbReference type="PANTHER" id="PTHR44757">
    <property type="entry name" value="DIGUANYLATE CYCLASE DGCP"/>
    <property type="match status" value="1"/>
</dbReference>
<dbReference type="AlphaFoldDB" id="A0A1Z8BJK2"/>
<dbReference type="SMART" id="SM00267">
    <property type="entry name" value="GGDEF"/>
    <property type="match status" value="1"/>
</dbReference>
<reference evidence="4" key="1">
    <citation type="journal article" date="2017" name="Proc. Natl. Acad. Sci. U.S.A.">
        <title>Simulation of Deepwater Horizon oil plume reveals substrate specialization within a complex community of hydrocarbon-degraders.</title>
        <authorList>
            <person name="Hu P."/>
            <person name="Dubinsky E.A."/>
            <person name="Probst A.J."/>
            <person name="Wang J."/>
            <person name="Sieber C.M.K."/>
            <person name="Tom L.M."/>
            <person name="Gardinali P."/>
            <person name="Banfield J.F."/>
            <person name="Atlas R.M."/>
            <person name="Andersen G.L."/>
        </authorList>
    </citation>
    <scope>NUCLEOTIDE SEQUENCE [LARGE SCALE GENOMIC DNA]</scope>
</reference>
<dbReference type="InterPro" id="IPR001633">
    <property type="entry name" value="EAL_dom"/>
</dbReference>
<dbReference type="Gene3D" id="3.30.70.270">
    <property type="match status" value="1"/>
</dbReference>
<evidence type="ECO:0000313" key="4">
    <source>
        <dbReference type="Proteomes" id="UP000196102"/>
    </source>
</evidence>
<dbReference type="PROSITE" id="PS50883">
    <property type="entry name" value="EAL"/>
    <property type="match status" value="1"/>
</dbReference>
<dbReference type="PROSITE" id="PS50887">
    <property type="entry name" value="GGDEF"/>
    <property type="match status" value="1"/>
</dbReference>
<evidence type="ECO:0000313" key="3">
    <source>
        <dbReference type="EMBL" id="OUS22770.1"/>
    </source>
</evidence>
<dbReference type="RefSeq" id="WP_303685327.1">
    <property type="nucleotide sequence ID" value="NZ_MAAX01000004.1"/>
</dbReference>
<evidence type="ECO:0000259" key="1">
    <source>
        <dbReference type="PROSITE" id="PS50883"/>
    </source>
</evidence>